<dbReference type="Ensembl" id="ENSMGAT00000033436.1">
    <property type="protein sequence ID" value="ENSMGAP00000030812.1"/>
    <property type="gene ID" value="ENSMGAG00000020056.1"/>
</dbReference>
<evidence type="ECO:0000256" key="1">
    <source>
        <dbReference type="SAM" id="MobiDB-lite"/>
    </source>
</evidence>
<organism evidence="3 4">
    <name type="scientific">Meleagris gallopavo</name>
    <name type="common">Wild turkey</name>
    <dbReference type="NCBI Taxonomy" id="9103"/>
    <lineage>
        <taxon>Eukaryota</taxon>
        <taxon>Metazoa</taxon>
        <taxon>Chordata</taxon>
        <taxon>Craniata</taxon>
        <taxon>Vertebrata</taxon>
        <taxon>Euteleostomi</taxon>
        <taxon>Archelosauria</taxon>
        <taxon>Archosauria</taxon>
        <taxon>Dinosauria</taxon>
        <taxon>Saurischia</taxon>
        <taxon>Theropoda</taxon>
        <taxon>Coelurosauria</taxon>
        <taxon>Aves</taxon>
        <taxon>Neognathae</taxon>
        <taxon>Galloanserae</taxon>
        <taxon>Galliformes</taxon>
        <taxon>Phasianidae</taxon>
        <taxon>Meleagridinae</taxon>
        <taxon>Meleagris</taxon>
    </lineage>
</organism>
<keyword evidence="2" id="KW-0472">Membrane</keyword>
<reference evidence="3 4" key="1">
    <citation type="journal article" date="2010" name="PLoS Biol.">
        <title>Multi-platform next-generation sequencing of the domestic turkey (Meleagris gallopavo): genome assembly and analysis.</title>
        <authorList>
            <person name="Dalloul R.A."/>
            <person name="Long J.A."/>
            <person name="Zimin A.V."/>
            <person name="Aslam L."/>
            <person name="Beal K."/>
            <person name="Blomberg L.A."/>
            <person name="Bouffard P."/>
            <person name="Burt D.W."/>
            <person name="Crasta O."/>
            <person name="Crooijmans R.P."/>
            <person name="Cooper K."/>
            <person name="Coulombe R.A."/>
            <person name="De S."/>
            <person name="Delany M.E."/>
            <person name="Dodgson J.B."/>
            <person name="Dong J.J."/>
            <person name="Evans C."/>
            <person name="Frederickson K.M."/>
            <person name="Flicek P."/>
            <person name="Florea L."/>
            <person name="Folkerts O."/>
            <person name="Groenen M.A."/>
            <person name="Harkins T.T."/>
            <person name="Herrero J."/>
            <person name="Hoffmann S."/>
            <person name="Megens H.J."/>
            <person name="Jiang A."/>
            <person name="de Jong P."/>
            <person name="Kaiser P."/>
            <person name="Kim H."/>
            <person name="Kim K.W."/>
            <person name="Kim S."/>
            <person name="Langenberger D."/>
            <person name="Lee M.K."/>
            <person name="Lee T."/>
            <person name="Mane S."/>
            <person name="Marcais G."/>
            <person name="Marz M."/>
            <person name="McElroy A.P."/>
            <person name="Modise T."/>
            <person name="Nefedov M."/>
            <person name="Notredame C."/>
            <person name="Paton I.R."/>
            <person name="Payne W.S."/>
            <person name="Pertea G."/>
            <person name="Prickett D."/>
            <person name="Puiu D."/>
            <person name="Qioa D."/>
            <person name="Raineri E."/>
            <person name="Ruffier M."/>
            <person name="Salzberg S.L."/>
            <person name="Schatz M.C."/>
            <person name="Scheuring C."/>
            <person name="Schmidt C.J."/>
            <person name="Schroeder S."/>
            <person name="Searle S.M."/>
            <person name="Smith E.J."/>
            <person name="Smith J."/>
            <person name="Sonstegard T.S."/>
            <person name="Stadler P.F."/>
            <person name="Tafer H."/>
            <person name="Tu Z.J."/>
            <person name="Van Tassell C.P."/>
            <person name="Vilella A.J."/>
            <person name="Williams K.P."/>
            <person name="Yorke J.A."/>
            <person name="Zhang L."/>
            <person name="Zhang H.B."/>
            <person name="Zhang X."/>
            <person name="Zhang Y."/>
            <person name="Reed K.M."/>
        </authorList>
    </citation>
    <scope>NUCLEOTIDE SEQUENCE [LARGE SCALE GENOMIC DNA]</scope>
</reference>
<sequence>MSWLRACYRDRGPHTETEAMKRQSSDGEHEVIELPEINREESTADHKKPLNSPAPATSKERDQWKSCRKIIFWKCKLWMVLTTIFVVLFLVILISLALYSNVYTDEDDYWYTDALLQNYHNFSGKFNLLCGLPHLFSEDITKRITDVYSSSPALGRYFRSAKVDYASNESSTVFYQLEFYVPPSAEGFRENVMNPDFIRNVLLQNIYDEEDTSNPGAPECTRLKLDPASLTSTCKYCTLEELFTKSTIIYLKRGKSFWKDVEIY</sequence>
<reference evidence="3" key="3">
    <citation type="submission" date="2025-09" db="UniProtKB">
        <authorList>
            <consortium name="Ensembl"/>
        </authorList>
    </citation>
    <scope>IDENTIFICATION</scope>
</reference>
<gene>
    <name evidence="3" type="primary">C1H3orf52</name>
</gene>
<keyword evidence="2" id="KW-1133">Transmembrane helix</keyword>
<evidence type="ECO:0000256" key="2">
    <source>
        <dbReference type="SAM" id="Phobius"/>
    </source>
</evidence>
<dbReference type="PANTHER" id="PTHR14636:SF1">
    <property type="entry name" value="TPA-INDUCED TRANSMEMBRANE PROTEIN"/>
    <property type="match status" value="1"/>
</dbReference>
<dbReference type="InParanoid" id="A0A803YGB5"/>
<keyword evidence="2" id="KW-0812">Transmembrane</keyword>
<evidence type="ECO:0000313" key="3">
    <source>
        <dbReference type="Ensembl" id="ENSMGAP00000030812.1"/>
    </source>
</evidence>
<evidence type="ECO:0000313" key="4">
    <source>
        <dbReference type="Proteomes" id="UP000001645"/>
    </source>
</evidence>
<dbReference type="GeneTree" id="ENSGT00390000014574"/>
<feature type="compositionally biased region" description="Basic and acidic residues" evidence="1">
    <location>
        <begin position="15"/>
        <end position="48"/>
    </location>
</feature>
<reference evidence="3" key="2">
    <citation type="submission" date="2025-08" db="UniProtKB">
        <authorList>
            <consortium name="Ensembl"/>
        </authorList>
    </citation>
    <scope>IDENTIFICATION</scope>
</reference>
<dbReference type="Proteomes" id="UP000001645">
    <property type="component" value="Chromosome 1"/>
</dbReference>
<accession>A0A803YGB5</accession>
<feature type="transmembrane region" description="Helical" evidence="2">
    <location>
        <begin position="77"/>
        <end position="99"/>
    </location>
</feature>
<name>A0A803YGB5_MELGA</name>
<feature type="region of interest" description="Disordered" evidence="1">
    <location>
        <begin position="15"/>
        <end position="59"/>
    </location>
</feature>
<keyword evidence="4" id="KW-1185">Reference proteome</keyword>
<evidence type="ECO:0008006" key="5">
    <source>
        <dbReference type="Google" id="ProtNLM"/>
    </source>
</evidence>
<dbReference type="PANTHER" id="PTHR14636">
    <property type="entry name" value="TPA-INDUCED TRANSMEMBRANE PROTEIN"/>
    <property type="match status" value="1"/>
</dbReference>
<protein>
    <recommendedName>
        <fullName evidence="5">SEA domain-containing protein</fullName>
    </recommendedName>
</protein>
<dbReference type="AlphaFoldDB" id="A0A803YGB5"/>
<proteinExistence type="predicted"/>
<dbReference type="InterPro" id="IPR033223">
    <property type="entry name" value="TTMP"/>
</dbReference>